<dbReference type="EMBL" id="SIUB01000004">
    <property type="protein sequence ID" value="TBN53419.1"/>
    <property type="molecule type" value="Genomic_DNA"/>
</dbReference>
<dbReference type="RefSeq" id="WP_131003476.1">
    <property type="nucleotide sequence ID" value="NZ_JBHSZR010000007.1"/>
</dbReference>
<evidence type="ECO:0000313" key="1">
    <source>
        <dbReference type="EMBL" id="TBN53419.1"/>
    </source>
</evidence>
<accession>A0A4Q9GGZ5</accession>
<dbReference type="Pfam" id="PF06258">
    <property type="entry name" value="Mito_fiss_Elm1"/>
    <property type="match status" value="1"/>
</dbReference>
<sequence length="351" mass="36898">MAPDDSEAPVWVLLGRRAGDNAQLLTLAAATSLPFREKRLAFNGLSSLPNVLLRATAASLKPQARAILSPPWPRVVFAAGKRSAPAARWIKAQSGGATRLVHIGRPWAPLDWFDLIVTTAQYGLPERPNVLVNALPLSRTPADAPIRDDLAALPQPRLMAIAGGPSRPLAFDAETARAFAQEALERARIGGGSLLVATSPRTPPAAVAAIKDGLSGAAVPTRLSVFGEGESGWEAFLAAADRFLVTEDSAAMAAQAALRGKPVSLFALPRQRDARLRFAAALRDGPARGLFETLRDAGLVTSTRDLSAFMARLEREGLLAGGDAARLVAERELAATAARVRALAEQSPGVG</sequence>
<proteinExistence type="predicted"/>
<keyword evidence="2" id="KW-1185">Reference proteome</keyword>
<dbReference type="OrthoDB" id="272235at2"/>
<reference evidence="1 2" key="1">
    <citation type="submission" date="2019-02" db="EMBL/GenBank/DDBJ databases">
        <title>Hansschlegelia quercus sp. nov., a novel methylotrophic bacterium from buds of oak (Quercus robur L.).</title>
        <authorList>
            <person name="Agafonova N.V."/>
            <person name="Kaparullina E.N."/>
            <person name="Grouzdev D.S."/>
            <person name="Doronina N.V."/>
        </authorList>
    </citation>
    <scope>NUCLEOTIDE SEQUENCE [LARGE SCALE GENOMIC DNA]</scope>
    <source>
        <strain evidence="1 2">Dub</strain>
    </source>
</reference>
<name>A0A4Q9GGZ5_9HYPH</name>
<organism evidence="1 2">
    <name type="scientific">Hansschlegelia quercus</name>
    <dbReference type="NCBI Taxonomy" id="2528245"/>
    <lineage>
        <taxon>Bacteria</taxon>
        <taxon>Pseudomonadati</taxon>
        <taxon>Pseudomonadota</taxon>
        <taxon>Alphaproteobacteria</taxon>
        <taxon>Hyphomicrobiales</taxon>
        <taxon>Methylopilaceae</taxon>
        <taxon>Hansschlegelia</taxon>
    </lineage>
</organism>
<dbReference type="AlphaFoldDB" id="A0A4Q9GGZ5"/>
<protein>
    <submittedName>
        <fullName evidence="1">Nucleoside-diphosphate sugar epimerase</fullName>
    </submittedName>
</protein>
<comment type="caution">
    <text evidence="1">The sequence shown here is derived from an EMBL/GenBank/DDBJ whole genome shotgun (WGS) entry which is preliminary data.</text>
</comment>
<evidence type="ECO:0000313" key="2">
    <source>
        <dbReference type="Proteomes" id="UP000291613"/>
    </source>
</evidence>
<dbReference type="Proteomes" id="UP000291613">
    <property type="component" value="Unassembled WGS sequence"/>
</dbReference>
<dbReference type="InterPro" id="IPR009367">
    <property type="entry name" value="Elm1-like"/>
</dbReference>
<gene>
    <name evidence="1" type="ORF">EYR15_10415</name>
</gene>